<keyword evidence="6 10" id="KW-1133">Transmembrane helix</keyword>
<dbReference type="PANTHER" id="PTHR13202">
    <property type="entry name" value="MICROSOMAL SIGNAL PEPTIDASE 12 KDA SUBUNIT"/>
    <property type="match status" value="1"/>
</dbReference>
<evidence type="ECO:0000256" key="10">
    <source>
        <dbReference type="SAM" id="Phobius"/>
    </source>
</evidence>
<dbReference type="OrthoDB" id="263893at2759"/>
<keyword evidence="13" id="KW-1185">Reference proteome</keyword>
<reference evidence="12" key="2">
    <citation type="submission" date="2024-04" db="EMBL/GenBank/DDBJ databases">
        <authorList>
            <person name="Chen Y."/>
            <person name="Shah S."/>
            <person name="Dougan E. K."/>
            <person name="Thang M."/>
            <person name="Chan C."/>
        </authorList>
    </citation>
    <scope>NUCLEOTIDE SEQUENCE [LARGE SCALE GENOMIC DNA]</scope>
</reference>
<dbReference type="InterPro" id="IPR009542">
    <property type="entry name" value="Spc1/SPCS1"/>
</dbReference>
<evidence type="ECO:0000313" key="13">
    <source>
        <dbReference type="Proteomes" id="UP001152797"/>
    </source>
</evidence>
<evidence type="ECO:0000313" key="11">
    <source>
        <dbReference type="EMBL" id="CAI3979274.1"/>
    </source>
</evidence>
<dbReference type="AlphaFoldDB" id="A0A9P1BTN7"/>
<comment type="function">
    <text evidence="8">Component of the signal peptidase complex (SPC) which catalyzes the cleavage of N-terminal signal sequences from nascent proteins as they are translocated into the lumen of the endoplasmic reticulum. Dispensable for SPC enzymatic activity.</text>
</comment>
<dbReference type="GO" id="GO:0045047">
    <property type="term" value="P:protein targeting to ER"/>
    <property type="evidence" value="ECO:0007669"/>
    <property type="project" value="TreeGrafter"/>
</dbReference>
<keyword evidence="5" id="KW-0256">Endoplasmic reticulum</keyword>
<dbReference type="Proteomes" id="UP001152797">
    <property type="component" value="Unassembled WGS sequence"/>
</dbReference>
<gene>
    <name evidence="11" type="ORF">C1SCF055_LOCUS7239</name>
</gene>
<feature type="compositionally biased region" description="Basic and acidic residues" evidence="9">
    <location>
        <begin position="84"/>
        <end position="101"/>
    </location>
</feature>
<comment type="caution">
    <text evidence="11">The sequence shown here is derived from an EMBL/GenBank/DDBJ whole genome shotgun (WGS) entry which is preliminary data.</text>
</comment>
<keyword evidence="4 10" id="KW-0812">Transmembrane</keyword>
<dbReference type="EMBL" id="CAMXCT010000471">
    <property type="protein sequence ID" value="CAI3979274.1"/>
    <property type="molecule type" value="Genomic_DNA"/>
</dbReference>
<feature type="transmembrane region" description="Helical" evidence="10">
    <location>
        <begin position="27"/>
        <end position="46"/>
    </location>
</feature>
<dbReference type="GO" id="GO:0006465">
    <property type="term" value="P:signal peptide processing"/>
    <property type="evidence" value="ECO:0007669"/>
    <property type="project" value="InterPro"/>
</dbReference>
<organism evidence="11">
    <name type="scientific">Cladocopium goreaui</name>
    <dbReference type="NCBI Taxonomy" id="2562237"/>
    <lineage>
        <taxon>Eukaryota</taxon>
        <taxon>Sar</taxon>
        <taxon>Alveolata</taxon>
        <taxon>Dinophyceae</taxon>
        <taxon>Suessiales</taxon>
        <taxon>Symbiodiniaceae</taxon>
        <taxon>Cladocopium</taxon>
    </lineage>
</organism>
<evidence type="ECO:0000256" key="5">
    <source>
        <dbReference type="ARBA" id="ARBA00022824"/>
    </source>
</evidence>
<proteinExistence type="inferred from homology"/>
<protein>
    <recommendedName>
        <fullName evidence="3">Signal peptidase complex subunit 1</fullName>
    </recommendedName>
</protein>
<evidence type="ECO:0000256" key="9">
    <source>
        <dbReference type="SAM" id="MobiDB-lite"/>
    </source>
</evidence>
<evidence type="ECO:0000256" key="4">
    <source>
        <dbReference type="ARBA" id="ARBA00022692"/>
    </source>
</evidence>
<dbReference type="GO" id="GO:0005787">
    <property type="term" value="C:signal peptidase complex"/>
    <property type="evidence" value="ECO:0007669"/>
    <property type="project" value="InterPro"/>
</dbReference>
<keyword evidence="7 10" id="KW-0472">Membrane</keyword>
<comment type="similarity">
    <text evidence="2">Belongs to the SPCS1 family.</text>
</comment>
<feature type="region of interest" description="Disordered" evidence="9">
    <location>
        <begin position="84"/>
        <end position="111"/>
    </location>
</feature>
<evidence type="ECO:0000256" key="8">
    <source>
        <dbReference type="ARBA" id="ARBA00045204"/>
    </source>
</evidence>
<sequence>MVGVMELYAMLRAGSMDFVGQKQAFNMQFYFIWASGVIGFLHGFFAQRFLYTFAWVFGTSAFVALTCLPPWPMWNRHPVAWLEPKDRDEDDEPKAKKETSSAKKAAKKKNK</sequence>
<evidence type="ECO:0000256" key="1">
    <source>
        <dbReference type="ARBA" id="ARBA00004477"/>
    </source>
</evidence>
<evidence type="ECO:0000313" key="12">
    <source>
        <dbReference type="EMBL" id="CAL1132649.1"/>
    </source>
</evidence>
<evidence type="ECO:0000256" key="6">
    <source>
        <dbReference type="ARBA" id="ARBA00022989"/>
    </source>
</evidence>
<dbReference type="EMBL" id="CAMXCT030000471">
    <property type="protein sequence ID" value="CAL4766586.1"/>
    <property type="molecule type" value="Genomic_DNA"/>
</dbReference>
<reference evidence="11" key="1">
    <citation type="submission" date="2022-10" db="EMBL/GenBank/DDBJ databases">
        <authorList>
            <person name="Chen Y."/>
            <person name="Dougan E. K."/>
            <person name="Chan C."/>
            <person name="Rhodes N."/>
            <person name="Thang M."/>
        </authorList>
    </citation>
    <scope>NUCLEOTIDE SEQUENCE</scope>
</reference>
<accession>A0A9P1BTN7</accession>
<feature type="transmembrane region" description="Helical" evidence="10">
    <location>
        <begin position="53"/>
        <end position="71"/>
    </location>
</feature>
<evidence type="ECO:0000256" key="3">
    <source>
        <dbReference type="ARBA" id="ARBA00017059"/>
    </source>
</evidence>
<evidence type="ECO:0000256" key="7">
    <source>
        <dbReference type="ARBA" id="ARBA00023136"/>
    </source>
</evidence>
<evidence type="ECO:0000256" key="2">
    <source>
        <dbReference type="ARBA" id="ARBA00005245"/>
    </source>
</evidence>
<dbReference type="PANTHER" id="PTHR13202:SF0">
    <property type="entry name" value="SIGNAL PEPTIDASE COMPLEX SUBUNIT 1"/>
    <property type="match status" value="1"/>
</dbReference>
<dbReference type="EMBL" id="CAMXCT020000471">
    <property type="protein sequence ID" value="CAL1132649.1"/>
    <property type="molecule type" value="Genomic_DNA"/>
</dbReference>
<dbReference type="Pfam" id="PF06645">
    <property type="entry name" value="SPC12"/>
    <property type="match status" value="1"/>
</dbReference>
<name>A0A9P1BTN7_9DINO</name>
<comment type="subcellular location">
    <subcellularLocation>
        <location evidence="1">Endoplasmic reticulum membrane</location>
        <topology evidence="1">Multi-pass membrane protein</topology>
    </subcellularLocation>
</comment>